<gene>
    <name evidence="10" type="ORF">SAMN05660462_01903</name>
</gene>
<dbReference type="SUPFAM" id="SSF52540">
    <property type="entry name" value="P-loop containing nucleoside triphosphate hydrolases"/>
    <property type="match status" value="1"/>
</dbReference>
<dbReference type="Gene3D" id="1.20.1560.10">
    <property type="entry name" value="ABC transporter type 1, transmembrane domain"/>
    <property type="match status" value="1"/>
</dbReference>
<keyword evidence="5 7" id="KW-1133">Transmembrane helix</keyword>
<dbReference type="GO" id="GO:0034040">
    <property type="term" value="F:ATPase-coupled lipid transmembrane transporter activity"/>
    <property type="evidence" value="ECO:0007669"/>
    <property type="project" value="TreeGrafter"/>
</dbReference>
<dbReference type="GO" id="GO:0005524">
    <property type="term" value="F:ATP binding"/>
    <property type="evidence" value="ECO:0007669"/>
    <property type="project" value="UniProtKB-KW"/>
</dbReference>
<dbReference type="GO" id="GO:0016887">
    <property type="term" value="F:ATP hydrolysis activity"/>
    <property type="evidence" value="ECO:0007669"/>
    <property type="project" value="InterPro"/>
</dbReference>
<evidence type="ECO:0000256" key="1">
    <source>
        <dbReference type="ARBA" id="ARBA00004651"/>
    </source>
</evidence>
<dbReference type="InterPro" id="IPR036640">
    <property type="entry name" value="ABC1_TM_sf"/>
</dbReference>
<dbReference type="AlphaFoldDB" id="A0A1H3QFS2"/>
<keyword evidence="2 7" id="KW-0812">Transmembrane</keyword>
<keyword evidence="6 7" id="KW-0472">Membrane</keyword>
<evidence type="ECO:0000259" key="8">
    <source>
        <dbReference type="PROSITE" id="PS50893"/>
    </source>
</evidence>
<dbReference type="InterPro" id="IPR039421">
    <property type="entry name" value="Type_1_exporter"/>
</dbReference>
<feature type="domain" description="ABC transporter" evidence="8">
    <location>
        <begin position="351"/>
        <end position="591"/>
    </location>
</feature>
<dbReference type="OrthoDB" id="2328604at2"/>
<dbReference type="SUPFAM" id="SSF90123">
    <property type="entry name" value="ABC transporter transmembrane region"/>
    <property type="match status" value="1"/>
</dbReference>
<evidence type="ECO:0000313" key="11">
    <source>
        <dbReference type="Proteomes" id="UP000198625"/>
    </source>
</evidence>
<dbReference type="PROSITE" id="PS50929">
    <property type="entry name" value="ABC_TM1F"/>
    <property type="match status" value="1"/>
</dbReference>
<dbReference type="Proteomes" id="UP000198625">
    <property type="component" value="Unassembled WGS sequence"/>
</dbReference>
<dbReference type="RefSeq" id="WP_091730338.1">
    <property type="nucleotide sequence ID" value="NZ_FNQE01000020.1"/>
</dbReference>
<dbReference type="PANTHER" id="PTHR24221">
    <property type="entry name" value="ATP-BINDING CASSETTE SUB-FAMILY B"/>
    <property type="match status" value="1"/>
</dbReference>
<dbReference type="InterPro" id="IPR003593">
    <property type="entry name" value="AAA+_ATPase"/>
</dbReference>
<dbReference type="STRING" id="415015.SAMN05660462_01903"/>
<keyword evidence="4 10" id="KW-0067">ATP-binding</keyword>
<comment type="subcellular location">
    <subcellularLocation>
        <location evidence="1">Cell membrane</location>
        <topology evidence="1">Multi-pass membrane protein</topology>
    </subcellularLocation>
</comment>
<accession>A0A1H3QFS2</accession>
<feature type="transmembrane region" description="Helical" evidence="7">
    <location>
        <begin position="156"/>
        <end position="183"/>
    </location>
</feature>
<keyword evidence="11" id="KW-1185">Reference proteome</keyword>
<evidence type="ECO:0000256" key="6">
    <source>
        <dbReference type="ARBA" id="ARBA00023136"/>
    </source>
</evidence>
<proteinExistence type="predicted"/>
<name>A0A1H3QFS2_9FIRM</name>
<evidence type="ECO:0000313" key="10">
    <source>
        <dbReference type="EMBL" id="SDZ11865.1"/>
    </source>
</evidence>
<dbReference type="Gene3D" id="3.40.50.300">
    <property type="entry name" value="P-loop containing nucleotide triphosphate hydrolases"/>
    <property type="match status" value="1"/>
</dbReference>
<dbReference type="Pfam" id="PF00005">
    <property type="entry name" value="ABC_tran"/>
    <property type="match status" value="1"/>
</dbReference>
<dbReference type="InterPro" id="IPR011527">
    <property type="entry name" value="ABC1_TM_dom"/>
</dbReference>
<sequence length="598" mass="68567">MEYKQRQGLGENIRILKYFLKLTHSISKSHIPTLLLSSFLKSAIPFLNIIVPKFIIDELIGQQRTEIFVQFIAILILGNFVLNITNRWFDKRVKIANEKMMYSFDTLISEKIVDMDFENIENPEILDLKERALFAIYNHGTIERLIENIAKAVSEIITMIGLIAIIFTLNGFIVLVILAIIALNSKIFDKLQKLSFEEGQKAVPANRAFAYFGTLTSDFSLGKDIRLYNIAPIILSKSSRFHTDIVAINTRHCRTEGKYNGLTNINLQFQMVLVYAYLTYRVFIEALSIGSFTMYASAISSFSTSVSSFINTFIEINQLCRYLDLFIQFEQLESKNQAGDRSLEEQDQYVIEFCNVSFKYPKNKDYTLKNISITIKHGEKLSLVGLNGAGKTTFIKLLTRLYEPTEGEILLNGINISEYKYDEYMKIFSVVFQDFKLLAFTIKENISLDDHNTASDESIFEVMREVGLEKEISKLEKGVNTSIYKRFDKKGIEFSGGQSQKLAIGRALYKDAPIVVLDEPTAALDPIAEYEIYNKFNDLVGNKIAIYISHRMSSCKICDKIAVFHRGEIIQYGNHDELIKDDNMQYAKMFKSQSQYYV</sequence>
<dbReference type="PROSITE" id="PS00211">
    <property type="entry name" value="ABC_TRANSPORTER_1"/>
    <property type="match status" value="1"/>
</dbReference>
<evidence type="ECO:0000256" key="4">
    <source>
        <dbReference type="ARBA" id="ARBA00022840"/>
    </source>
</evidence>
<organism evidence="10 11">
    <name type="scientific">Proteiniborus ethanoligenes</name>
    <dbReference type="NCBI Taxonomy" id="415015"/>
    <lineage>
        <taxon>Bacteria</taxon>
        <taxon>Bacillati</taxon>
        <taxon>Bacillota</taxon>
        <taxon>Clostridia</taxon>
        <taxon>Eubacteriales</taxon>
        <taxon>Proteiniborus</taxon>
    </lineage>
</organism>
<dbReference type="GO" id="GO:0005886">
    <property type="term" value="C:plasma membrane"/>
    <property type="evidence" value="ECO:0007669"/>
    <property type="project" value="UniProtKB-SubCell"/>
</dbReference>
<evidence type="ECO:0000256" key="7">
    <source>
        <dbReference type="SAM" id="Phobius"/>
    </source>
</evidence>
<evidence type="ECO:0000256" key="5">
    <source>
        <dbReference type="ARBA" id="ARBA00022989"/>
    </source>
</evidence>
<reference evidence="10 11" key="1">
    <citation type="submission" date="2016-10" db="EMBL/GenBank/DDBJ databases">
        <authorList>
            <person name="de Groot N.N."/>
        </authorList>
    </citation>
    <scope>NUCLEOTIDE SEQUENCE [LARGE SCALE GENOMIC DNA]</scope>
    <source>
        <strain evidence="10 11">DSM 21650</strain>
    </source>
</reference>
<feature type="domain" description="ABC transmembrane type-1" evidence="9">
    <location>
        <begin position="34"/>
        <end position="318"/>
    </location>
</feature>
<dbReference type="PROSITE" id="PS50893">
    <property type="entry name" value="ABC_TRANSPORTER_2"/>
    <property type="match status" value="1"/>
</dbReference>
<dbReference type="InterPro" id="IPR017871">
    <property type="entry name" value="ABC_transporter-like_CS"/>
</dbReference>
<feature type="transmembrane region" description="Helical" evidence="7">
    <location>
        <begin position="67"/>
        <end position="85"/>
    </location>
</feature>
<dbReference type="EMBL" id="FNQE01000020">
    <property type="protein sequence ID" value="SDZ11865.1"/>
    <property type="molecule type" value="Genomic_DNA"/>
</dbReference>
<dbReference type="GO" id="GO:0140359">
    <property type="term" value="F:ABC-type transporter activity"/>
    <property type="evidence" value="ECO:0007669"/>
    <property type="project" value="InterPro"/>
</dbReference>
<feature type="transmembrane region" description="Helical" evidence="7">
    <location>
        <begin position="34"/>
        <end position="55"/>
    </location>
</feature>
<protein>
    <submittedName>
        <fullName evidence="10">ATP-binding cassette, subfamily C</fullName>
    </submittedName>
</protein>
<evidence type="ECO:0000259" key="9">
    <source>
        <dbReference type="PROSITE" id="PS50929"/>
    </source>
</evidence>
<dbReference type="InterPro" id="IPR027417">
    <property type="entry name" value="P-loop_NTPase"/>
</dbReference>
<evidence type="ECO:0000256" key="2">
    <source>
        <dbReference type="ARBA" id="ARBA00022692"/>
    </source>
</evidence>
<dbReference type="SMART" id="SM00382">
    <property type="entry name" value="AAA"/>
    <property type="match status" value="1"/>
</dbReference>
<dbReference type="InterPro" id="IPR003439">
    <property type="entry name" value="ABC_transporter-like_ATP-bd"/>
</dbReference>
<keyword evidence="3" id="KW-0547">Nucleotide-binding</keyword>
<dbReference type="PANTHER" id="PTHR24221:SF646">
    <property type="entry name" value="HAEMOLYSIN SECRETION ATP-BINDING PROTEIN"/>
    <property type="match status" value="1"/>
</dbReference>
<evidence type="ECO:0000256" key="3">
    <source>
        <dbReference type="ARBA" id="ARBA00022741"/>
    </source>
</evidence>